<evidence type="ECO:0000256" key="5">
    <source>
        <dbReference type="ARBA" id="ARBA00018258"/>
    </source>
</evidence>
<dbReference type="FunFam" id="1.20.140.10:FF:000001">
    <property type="entry name" value="Acyl-CoA dehydrogenase"/>
    <property type="match status" value="1"/>
</dbReference>
<feature type="binding site" evidence="13">
    <location>
        <begin position="341"/>
        <end position="345"/>
    </location>
    <ligand>
        <name>FAD</name>
        <dbReference type="ChEBI" id="CHEBI:57692"/>
    </ligand>
</feature>
<evidence type="ECO:0000256" key="10">
    <source>
        <dbReference type="ARBA" id="ARBA00052875"/>
    </source>
</evidence>
<evidence type="ECO:0000256" key="8">
    <source>
        <dbReference type="ARBA" id="ARBA00022946"/>
    </source>
</evidence>
<feature type="binding site" evidence="13">
    <location>
        <position position="284"/>
    </location>
    <ligand>
        <name>FAD</name>
        <dbReference type="ChEBI" id="CHEBI:57692"/>
    </ligand>
</feature>
<name>A0A238XQX1_9RHOB</name>
<keyword evidence="21" id="KW-1185">Reference proteome</keyword>
<comment type="catalytic activity">
    <reaction evidence="10">
        <text>3-methylbutanoyl-CoA + oxidized [electron-transfer flavoprotein] + H(+) = 3-methylbut-2-enoyl-CoA + reduced [electron-transfer flavoprotein]</text>
        <dbReference type="Rhea" id="RHEA:12276"/>
        <dbReference type="Rhea" id="RHEA-COMP:10685"/>
        <dbReference type="Rhea" id="RHEA-COMP:10686"/>
        <dbReference type="ChEBI" id="CHEBI:15378"/>
        <dbReference type="ChEBI" id="CHEBI:57344"/>
        <dbReference type="ChEBI" id="CHEBI:57345"/>
        <dbReference type="ChEBI" id="CHEBI:57692"/>
        <dbReference type="ChEBI" id="CHEBI:58307"/>
        <dbReference type="EC" id="1.3.8.4"/>
    </reaction>
</comment>
<feature type="domain" description="Acyl-CoA oxidase/dehydrogenase middle" evidence="16">
    <location>
        <begin position="127"/>
        <end position="222"/>
    </location>
</feature>
<dbReference type="GO" id="GO:0006552">
    <property type="term" value="P:L-leucine catabolic process"/>
    <property type="evidence" value="ECO:0007669"/>
    <property type="project" value="TreeGrafter"/>
</dbReference>
<comment type="similarity">
    <text evidence="3 14">Belongs to the acyl-CoA dehydrogenase family.</text>
</comment>
<evidence type="ECO:0000313" key="18">
    <source>
        <dbReference type="EMBL" id="SNR60921.1"/>
    </source>
</evidence>
<dbReference type="AlphaFoldDB" id="A0A238XQX1"/>
<reference evidence="19 21" key="3">
    <citation type="submission" date="2019-02" db="EMBL/GenBank/DDBJ databases">
        <authorList>
            <person name="Zhang G."/>
        </authorList>
    </citation>
    <scope>NUCLEOTIDE SEQUENCE [LARGE SCALE GENOMIC DNA]</scope>
    <source>
        <strain evidence="19 21">CMB17</strain>
    </source>
</reference>
<gene>
    <name evidence="19" type="ORF">EYF88_14205</name>
    <name evidence="18" type="ORF">SAMN06265378_11180</name>
</gene>
<dbReference type="EMBL" id="FZNM01000011">
    <property type="protein sequence ID" value="SNR60921.1"/>
    <property type="molecule type" value="Genomic_DNA"/>
</dbReference>
<dbReference type="InterPro" id="IPR009100">
    <property type="entry name" value="AcylCoA_DH/oxidase_NM_dom_sf"/>
</dbReference>
<proteinExistence type="inferred from homology"/>
<dbReference type="Pfam" id="PF02771">
    <property type="entry name" value="Acyl-CoA_dh_N"/>
    <property type="match status" value="1"/>
</dbReference>
<dbReference type="EMBL" id="SIRL01000011">
    <property type="protein sequence ID" value="TBN48217.1"/>
    <property type="molecule type" value="Genomic_DNA"/>
</dbReference>
<dbReference type="PROSITE" id="PS00073">
    <property type="entry name" value="ACYL_COA_DH_2"/>
    <property type="match status" value="1"/>
</dbReference>
<evidence type="ECO:0000259" key="16">
    <source>
        <dbReference type="Pfam" id="PF02770"/>
    </source>
</evidence>
<evidence type="ECO:0000313" key="19">
    <source>
        <dbReference type="EMBL" id="TBN48217.1"/>
    </source>
</evidence>
<organism evidence="18 20">
    <name type="scientific">Paracoccus sediminis</name>
    <dbReference type="NCBI Taxonomy" id="1214787"/>
    <lineage>
        <taxon>Bacteria</taxon>
        <taxon>Pseudomonadati</taxon>
        <taxon>Pseudomonadota</taxon>
        <taxon>Alphaproteobacteria</taxon>
        <taxon>Rhodobacterales</taxon>
        <taxon>Paracoccaceae</taxon>
        <taxon>Paracoccus</taxon>
    </lineage>
</organism>
<dbReference type="OrthoDB" id="9775090at2"/>
<sequence length="386" mass="41688">MFTRGMEFDLGEDVNALRDMVHRWAQDRVKPIAAQVDRTNEFPNELWTEMGDLGLLGITVPEEFGGSGMGYLAHVVAVEEIARASASVSLSYGAHSNLCVNQIKLNGTDEQRAKYLPDLCSGKAVGALAMSEEGAGSDVVGMKLRADKKNDRYVLNGSKYWITNAPDAQTLVVYAKTDPEAGSKGITALIVERGMAGFSTSPHFDKLGMRGSNTGELIFENCEIPFENVLGEEGRGVRVLMSGLDYERLVLSGIGTGIMAACLDEVMPYVRDRKQFGQPIGSFQLMQGKIADMYVALNTARAYVYEVAKACDAGKVTRQDAAGAVLYASEQAMVQAHQAVQALGGAGFLNDSTVSRLFRDAKLMEIGAGTSEIRRMLIGRELMGLA</sequence>
<feature type="active site" description="Proton acceptor" evidence="11">
    <location>
        <position position="247"/>
    </location>
</feature>
<dbReference type="PROSITE" id="PS00072">
    <property type="entry name" value="ACYL_COA_DH_1"/>
    <property type="match status" value="1"/>
</dbReference>
<evidence type="ECO:0000256" key="12">
    <source>
        <dbReference type="PIRSR" id="PIRSR634183-2"/>
    </source>
</evidence>
<feature type="domain" description="Acyl-CoA dehydrogenase/oxidase C-terminal" evidence="15">
    <location>
        <begin position="234"/>
        <end position="382"/>
    </location>
</feature>
<comment type="cofactor">
    <cofactor evidence="1 13 14">
        <name>FAD</name>
        <dbReference type="ChEBI" id="CHEBI:57692"/>
    </cofactor>
</comment>
<comment type="pathway">
    <text evidence="2">Amino-acid degradation; L-leucine degradation; (S)-3-hydroxy-3-methylglutaryl-CoA from 3-isovaleryl-CoA: step 1/3.</text>
</comment>
<evidence type="ECO:0000259" key="15">
    <source>
        <dbReference type="Pfam" id="PF00441"/>
    </source>
</evidence>
<dbReference type="FunFam" id="2.40.110.10:FF:000004">
    <property type="entry name" value="Isovaleryl-CoA dehydrogenase, mitochondrial"/>
    <property type="match status" value="1"/>
</dbReference>
<reference evidence="18" key="2">
    <citation type="submission" date="2017-06" db="EMBL/GenBank/DDBJ databases">
        <authorList>
            <person name="Kim H.J."/>
            <person name="Triplett B.A."/>
        </authorList>
    </citation>
    <scope>NUCLEOTIDE SEQUENCE [LARGE SCALE GENOMIC DNA]</scope>
    <source>
        <strain evidence="18">DSM 26170</strain>
    </source>
</reference>
<dbReference type="InterPro" id="IPR037069">
    <property type="entry name" value="AcylCoA_DH/ox_N_sf"/>
</dbReference>
<dbReference type="Proteomes" id="UP000292859">
    <property type="component" value="Unassembled WGS sequence"/>
</dbReference>
<accession>A0A238XQX1</accession>
<dbReference type="Proteomes" id="UP000198409">
    <property type="component" value="Unassembled WGS sequence"/>
</dbReference>
<feature type="binding site" evidence="13">
    <location>
        <begin position="128"/>
        <end position="137"/>
    </location>
    <ligand>
        <name>FAD</name>
        <dbReference type="ChEBI" id="CHEBI:57692"/>
    </ligand>
</feature>
<dbReference type="InterPro" id="IPR036250">
    <property type="entry name" value="AcylCo_DH-like_C"/>
</dbReference>
<dbReference type="InterPro" id="IPR006091">
    <property type="entry name" value="Acyl-CoA_Oxase/DH_mid-dom"/>
</dbReference>
<dbReference type="Gene3D" id="1.20.140.10">
    <property type="entry name" value="Butyryl-CoA Dehydrogenase, subunit A, domain 3"/>
    <property type="match status" value="1"/>
</dbReference>
<evidence type="ECO:0000256" key="13">
    <source>
        <dbReference type="PIRSR" id="PIRSR634183-3"/>
    </source>
</evidence>
<dbReference type="InterPro" id="IPR034183">
    <property type="entry name" value="IVD"/>
</dbReference>
<evidence type="ECO:0000256" key="4">
    <source>
        <dbReference type="ARBA" id="ARBA00012044"/>
    </source>
</evidence>
<keyword evidence="8" id="KW-0809">Transit peptide</keyword>
<feature type="binding site" evidence="13">
    <location>
        <begin position="370"/>
        <end position="372"/>
    </location>
    <ligand>
        <name>FAD</name>
        <dbReference type="ChEBI" id="CHEBI:57692"/>
    </ligand>
</feature>
<evidence type="ECO:0000256" key="6">
    <source>
        <dbReference type="ARBA" id="ARBA00022630"/>
    </source>
</evidence>
<evidence type="ECO:0000313" key="20">
    <source>
        <dbReference type="Proteomes" id="UP000198409"/>
    </source>
</evidence>
<evidence type="ECO:0000256" key="14">
    <source>
        <dbReference type="RuleBase" id="RU362125"/>
    </source>
</evidence>
<dbReference type="PANTHER" id="PTHR43884:SF12">
    <property type="entry name" value="ISOVALERYL-COA DEHYDROGENASE, MITOCHONDRIAL-RELATED"/>
    <property type="match status" value="1"/>
</dbReference>
<evidence type="ECO:0000256" key="9">
    <source>
        <dbReference type="ARBA" id="ARBA00023002"/>
    </source>
</evidence>
<dbReference type="InterPro" id="IPR046373">
    <property type="entry name" value="Acyl-CoA_Oxase/DH_mid-dom_sf"/>
</dbReference>
<dbReference type="Gene3D" id="2.40.110.10">
    <property type="entry name" value="Butyryl-CoA Dehydrogenase, subunit A, domain 2"/>
    <property type="match status" value="1"/>
</dbReference>
<keyword evidence="7 13" id="KW-0274">FAD</keyword>
<evidence type="ECO:0000256" key="3">
    <source>
        <dbReference type="ARBA" id="ARBA00009347"/>
    </source>
</evidence>
<feature type="binding site" evidence="12">
    <location>
        <begin position="368"/>
        <end position="369"/>
    </location>
    <ligand>
        <name>substrate</name>
    </ligand>
</feature>
<dbReference type="Gene3D" id="1.10.540.10">
    <property type="entry name" value="Acyl-CoA dehydrogenase/oxidase, N-terminal domain"/>
    <property type="match status" value="1"/>
</dbReference>
<dbReference type="InterPro" id="IPR006089">
    <property type="entry name" value="Acyl-CoA_DH_CS"/>
</dbReference>
<dbReference type="FunFam" id="1.10.540.10:FF:000007">
    <property type="entry name" value="Isovaleryl-CoA dehydrogenase, mitochondrial"/>
    <property type="match status" value="1"/>
</dbReference>
<dbReference type="RefSeq" id="WP_089388865.1">
    <property type="nucleotide sequence ID" value="NZ_FZNM01000011.1"/>
</dbReference>
<dbReference type="Pfam" id="PF02770">
    <property type="entry name" value="Acyl-CoA_dh_M"/>
    <property type="match status" value="1"/>
</dbReference>
<evidence type="ECO:0000256" key="7">
    <source>
        <dbReference type="ARBA" id="ARBA00022827"/>
    </source>
</evidence>
<feature type="binding site" evidence="12">
    <location>
        <begin position="183"/>
        <end position="184"/>
    </location>
    <ligand>
        <name>substrate</name>
    </ligand>
</feature>
<evidence type="ECO:0000256" key="2">
    <source>
        <dbReference type="ARBA" id="ARBA00004898"/>
    </source>
</evidence>
<dbReference type="GO" id="GO:0008470">
    <property type="term" value="F:3-methylbutanoyl-CoA dehydrogenase activity"/>
    <property type="evidence" value="ECO:0007669"/>
    <property type="project" value="UniProtKB-EC"/>
</dbReference>
<dbReference type="Pfam" id="PF00441">
    <property type="entry name" value="Acyl-CoA_dh_1"/>
    <property type="match status" value="1"/>
</dbReference>
<evidence type="ECO:0000256" key="11">
    <source>
        <dbReference type="PIRSR" id="PIRSR634183-1"/>
    </source>
</evidence>
<dbReference type="EC" id="1.3.8.4" evidence="4"/>
<keyword evidence="9 14" id="KW-0560">Oxidoreductase</keyword>
<feature type="binding site" evidence="13">
    <location>
        <begin position="161"/>
        <end position="163"/>
    </location>
    <ligand>
        <name>FAD</name>
        <dbReference type="ChEBI" id="CHEBI:57692"/>
    </ligand>
</feature>
<feature type="domain" description="Acyl-CoA dehydrogenase/oxidase N-terminal" evidence="17">
    <location>
        <begin position="12"/>
        <end position="123"/>
    </location>
</feature>
<dbReference type="SUPFAM" id="SSF56645">
    <property type="entry name" value="Acyl-CoA dehydrogenase NM domain-like"/>
    <property type="match status" value="1"/>
</dbReference>
<dbReference type="PANTHER" id="PTHR43884">
    <property type="entry name" value="ACYL-COA DEHYDROGENASE"/>
    <property type="match status" value="1"/>
</dbReference>
<evidence type="ECO:0000259" key="17">
    <source>
        <dbReference type="Pfam" id="PF02771"/>
    </source>
</evidence>
<dbReference type="PIRSF" id="PIRSF016578">
    <property type="entry name" value="HsaA"/>
    <property type="match status" value="1"/>
</dbReference>
<dbReference type="SUPFAM" id="SSF47203">
    <property type="entry name" value="Acyl-CoA dehydrogenase C-terminal domain-like"/>
    <property type="match status" value="1"/>
</dbReference>
<evidence type="ECO:0000313" key="21">
    <source>
        <dbReference type="Proteomes" id="UP000292859"/>
    </source>
</evidence>
<keyword evidence="6 14" id="KW-0285">Flavoprotein</keyword>
<protein>
    <recommendedName>
        <fullName evidence="5">Isovaleryl-CoA dehydrogenase, mitochondrial</fullName>
        <ecNumber evidence="4">1.3.8.4</ecNumber>
    </recommendedName>
</protein>
<dbReference type="GO" id="GO:0050660">
    <property type="term" value="F:flavin adenine dinucleotide binding"/>
    <property type="evidence" value="ECO:0007669"/>
    <property type="project" value="InterPro"/>
</dbReference>
<dbReference type="InterPro" id="IPR013786">
    <property type="entry name" value="AcylCoA_DH/ox_N"/>
</dbReference>
<reference evidence="20" key="1">
    <citation type="submission" date="2017-06" db="EMBL/GenBank/DDBJ databases">
        <authorList>
            <person name="Varghese N."/>
            <person name="Submissions S."/>
        </authorList>
    </citation>
    <scope>NUCLEOTIDE SEQUENCE [LARGE SCALE GENOMIC DNA]</scope>
    <source>
        <strain evidence="20">DSM 26170</strain>
    </source>
</reference>
<dbReference type="CDD" id="cd01156">
    <property type="entry name" value="IVD"/>
    <property type="match status" value="1"/>
</dbReference>
<feature type="binding site" evidence="13">
    <location>
        <position position="273"/>
    </location>
    <ligand>
        <name>FAD</name>
        <dbReference type="ChEBI" id="CHEBI:57692"/>
    </ligand>
</feature>
<feature type="binding site" evidence="12">
    <location>
        <begin position="245"/>
        <end position="248"/>
    </location>
    <ligand>
        <name>substrate</name>
    </ligand>
</feature>
<feature type="binding site" evidence="12">
    <location>
        <position position="137"/>
    </location>
    <ligand>
        <name>substrate</name>
    </ligand>
</feature>
<evidence type="ECO:0000256" key="1">
    <source>
        <dbReference type="ARBA" id="ARBA00001974"/>
    </source>
</evidence>
<dbReference type="InterPro" id="IPR009075">
    <property type="entry name" value="AcylCo_DH/oxidase_C"/>
</dbReference>